<dbReference type="GO" id="GO:0001660">
    <property type="term" value="P:fever generation"/>
    <property type="evidence" value="ECO:0007669"/>
    <property type="project" value="UniProtKB-KW"/>
</dbReference>
<evidence type="ECO:0000313" key="14">
    <source>
        <dbReference type="Proteomes" id="UP000694548"/>
    </source>
</evidence>
<gene>
    <name evidence="13" type="primary">il1b</name>
</gene>
<evidence type="ECO:0000256" key="7">
    <source>
        <dbReference type="ARBA" id="ARBA00022525"/>
    </source>
</evidence>
<dbReference type="GO" id="GO:0019221">
    <property type="term" value="P:cytokine-mediated signaling pathway"/>
    <property type="evidence" value="ECO:0007669"/>
    <property type="project" value="TreeGrafter"/>
</dbReference>
<evidence type="ECO:0000256" key="11">
    <source>
        <dbReference type="ARBA" id="ARBA00023246"/>
    </source>
</evidence>
<evidence type="ECO:0000256" key="6">
    <source>
        <dbReference type="ARBA" id="ARBA00022514"/>
    </source>
</evidence>
<dbReference type="CDD" id="cd23296">
    <property type="entry name" value="beta-trefoil_IL1B"/>
    <property type="match status" value="1"/>
</dbReference>
<keyword evidence="7 12" id="KW-0964">Secreted</keyword>
<dbReference type="GO" id="GO:0005149">
    <property type="term" value="F:interleukin-1 receptor binding"/>
    <property type="evidence" value="ECO:0007669"/>
    <property type="project" value="UniProtKB-UniRule"/>
</dbReference>
<reference evidence="13" key="2">
    <citation type="submission" date="2025-08" db="UniProtKB">
        <authorList>
            <consortium name="Ensembl"/>
        </authorList>
    </citation>
    <scope>IDENTIFICATION</scope>
</reference>
<reference evidence="13" key="1">
    <citation type="submission" date="2014-08" db="EMBL/GenBank/DDBJ databases">
        <authorList>
            <person name="Senf B."/>
            <person name="Petzold A."/>
            <person name="Downie B.R."/>
            <person name="Koch P."/>
            <person name="Platzer M."/>
        </authorList>
    </citation>
    <scope>NUCLEOTIDE SEQUENCE [LARGE SCALE GENOMIC DNA]</scope>
    <source>
        <strain evidence="13">GRZ</strain>
    </source>
</reference>
<evidence type="ECO:0000256" key="4">
    <source>
        <dbReference type="ARBA" id="ARBA00010448"/>
    </source>
</evidence>
<keyword evidence="6" id="KW-0202">Cytokine</keyword>
<keyword evidence="10" id="KW-0458">Lysosome</keyword>
<sequence>MPELVLFPESVTQPPGDSIWSKKMPQGLGLEISHQPHSMRHVANLIIAIERLKAGTSEDVLSTDFRDENLLSVVLESIVEEKNIFERRSAPPQFSYTGQGVCSVSDSKKRSLVLVENSMELHAVLLQGGNDSRKVFLNMSTYVLTSSSDAKPVALGIKDTNLYLSCHKKGDKPTLHLEAVEDKRTLSPIGAESEMKRFLFYKQDTGLNVSTLMSASFPNWYISTSTQDNEPVDMCQEGALRVFDQMSSVPS</sequence>
<evidence type="ECO:0000256" key="9">
    <source>
        <dbReference type="ARBA" id="ARBA00023198"/>
    </source>
</evidence>
<dbReference type="Ensembl" id="ENSNFUT00015045985.1">
    <property type="protein sequence ID" value="ENSNFUP00015044062.1"/>
    <property type="gene ID" value="ENSNFUG00015020952.1"/>
</dbReference>
<evidence type="ECO:0000256" key="8">
    <source>
        <dbReference type="ARBA" id="ARBA00022620"/>
    </source>
</evidence>
<evidence type="ECO:0000313" key="13">
    <source>
        <dbReference type="Ensembl" id="ENSNFUP00015044062.1"/>
    </source>
</evidence>
<dbReference type="GO" id="GO:0010628">
    <property type="term" value="P:positive regulation of gene expression"/>
    <property type="evidence" value="ECO:0007669"/>
    <property type="project" value="TreeGrafter"/>
</dbReference>
<dbReference type="Proteomes" id="UP000694548">
    <property type="component" value="Chromosome sgr11"/>
</dbReference>
<dbReference type="GO" id="GO:0051781">
    <property type="term" value="P:positive regulation of cell division"/>
    <property type="evidence" value="ECO:0007669"/>
    <property type="project" value="UniProtKB-KW"/>
</dbReference>
<dbReference type="Gene3D" id="2.80.10.50">
    <property type="match status" value="1"/>
</dbReference>
<dbReference type="InterPro" id="IPR000975">
    <property type="entry name" value="IL-1_fam"/>
</dbReference>
<dbReference type="PRINTS" id="PR00264">
    <property type="entry name" value="INTERLEUKIN1"/>
</dbReference>
<reference evidence="13" key="3">
    <citation type="submission" date="2025-09" db="UniProtKB">
        <authorList>
            <consortium name="Ensembl"/>
        </authorList>
    </citation>
    <scope>IDENTIFICATION</scope>
</reference>
<dbReference type="InterPro" id="IPR008996">
    <property type="entry name" value="IL1/FGF"/>
</dbReference>
<evidence type="ECO:0000256" key="10">
    <source>
        <dbReference type="ARBA" id="ARBA00023228"/>
    </source>
</evidence>
<dbReference type="AlphaFoldDB" id="A0A8C6PJJ5"/>
<accession>A0A8C6PJJ5</accession>
<dbReference type="PRINTS" id="PR01357">
    <property type="entry name" value="INTRLEUKN1AB"/>
</dbReference>
<dbReference type="SUPFAM" id="SSF50353">
    <property type="entry name" value="Cytokine"/>
    <property type="match status" value="1"/>
</dbReference>
<dbReference type="GO" id="GO:0005829">
    <property type="term" value="C:cytosol"/>
    <property type="evidence" value="ECO:0007669"/>
    <property type="project" value="UniProtKB-SubCell"/>
</dbReference>
<dbReference type="GO" id="GO:0005125">
    <property type="term" value="F:cytokine activity"/>
    <property type="evidence" value="ECO:0007669"/>
    <property type="project" value="UniProtKB-UniRule"/>
</dbReference>
<dbReference type="PANTHER" id="PTHR10078">
    <property type="entry name" value="INTERLEUKIN-1 FAMILY MEMBER"/>
    <property type="match status" value="1"/>
</dbReference>
<dbReference type="GO" id="GO:0071222">
    <property type="term" value="P:cellular response to lipopolysaccharide"/>
    <property type="evidence" value="ECO:0007669"/>
    <property type="project" value="TreeGrafter"/>
</dbReference>
<dbReference type="GO" id="GO:0005615">
    <property type="term" value="C:extracellular space"/>
    <property type="evidence" value="ECO:0007669"/>
    <property type="project" value="UniProtKB-KW"/>
</dbReference>
<keyword evidence="8" id="KW-0666">Pyrogen</keyword>
<proteinExistence type="inferred from homology"/>
<comment type="similarity">
    <text evidence="4 12">Belongs to the IL-1 family.</text>
</comment>
<name>A0A8C6PJJ5_NOTFU</name>
<dbReference type="GO" id="GO:0048246">
    <property type="term" value="P:macrophage chemotaxis"/>
    <property type="evidence" value="ECO:0007669"/>
    <property type="project" value="TreeGrafter"/>
</dbReference>
<dbReference type="GO" id="GO:0042119">
    <property type="term" value="P:neutrophil activation"/>
    <property type="evidence" value="ECO:0007669"/>
    <property type="project" value="TreeGrafter"/>
</dbReference>
<keyword evidence="14" id="KW-1185">Reference proteome</keyword>
<dbReference type="GO" id="GO:0006955">
    <property type="term" value="P:immune response"/>
    <property type="evidence" value="ECO:0007669"/>
    <property type="project" value="InterPro"/>
</dbReference>
<dbReference type="Pfam" id="PF00340">
    <property type="entry name" value="IL1"/>
    <property type="match status" value="1"/>
</dbReference>
<dbReference type="PANTHER" id="PTHR10078:SF30">
    <property type="entry name" value="INTERLEUKIN-1 BETA"/>
    <property type="match status" value="1"/>
</dbReference>
<dbReference type="PRINTS" id="PR01359">
    <property type="entry name" value="INTRLEUKIN1B"/>
</dbReference>
<evidence type="ECO:0000256" key="5">
    <source>
        <dbReference type="ARBA" id="ARBA00022490"/>
    </source>
</evidence>
<comment type="subcellular location">
    <subcellularLocation>
        <location evidence="2">Cytoplasm</location>
        <location evidence="2">Cytosol</location>
    </subcellularLocation>
    <subcellularLocation>
        <location evidence="1">Lysosome</location>
    </subcellularLocation>
    <subcellularLocation>
        <location evidence="3">Secreted</location>
        <location evidence="3">Extracellular exosome</location>
    </subcellularLocation>
</comment>
<evidence type="ECO:0000256" key="2">
    <source>
        <dbReference type="ARBA" id="ARBA00004514"/>
    </source>
</evidence>
<dbReference type="SMART" id="SM00125">
    <property type="entry name" value="IL1"/>
    <property type="match status" value="1"/>
</dbReference>
<protein>
    <recommendedName>
        <fullName evidence="12">Interleukin-1</fullName>
    </recommendedName>
</protein>
<evidence type="ECO:0000256" key="1">
    <source>
        <dbReference type="ARBA" id="ARBA00004371"/>
    </source>
</evidence>
<evidence type="ECO:0000256" key="12">
    <source>
        <dbReference type="RuleBase" id="RU003753"/>
    </source>
</evidence>
<dbReference type="GO" id="GO:0005764">
    <property type="term" value="C:lysosome"/>
    <property type="evidence" value="ECO:0007669"/>
    <property type="project" value="UniProtKB-SubCell"/>
</dbReference>
<dbReference type="GO" id="GO:1901222">
    <property type="term" value="P:regulation of non-canonical NF-kappaB signal transduction"/>
    <property type="evidence" value="ECO:0007669"/>
    <property type="project" value="TreeGrafter"/>
</dbReference>
<evidence type="ECO:0000256" key="3">
    <source>
        <dbReference type="ARBA" id="ARBA00004550"/>
    </source>
</evidence>
<organism evidence="13 14">
    <name type="scientific">Nothobranchius furzeri</name>
    <name type="common">Turquoise killifish</name>
    <dbReference type="NCBI Taxonomy" id="105023"/>
    <lineage>
        <taxon>Eukaryota</taxon>
        <taxon>Metazoa</taxon>
        <taxon>Chordata</taxon>
        <taxon>Craniata</taxon>
        <taxon>Vertebrata</taxon>
        <taxon>Euteleostomi</taxon>
        <taxon>Actinopterygii</taxon>
        <taxon>Neopterygii</taxon>
        <taxon>Teleostei</taxon>
        <taxon>Neoteleostei</taxon>
        <taxon>Acanthomorphata</taxon>
        <taxon>Ovalentaria</taxon>
        <taxon>Atherinomorphae</taxon>
        <taxon>Cyprinodontiformes</taxon>
        <taxon>Nothobranchiidae</taxon>
        <taxon>Nothobranchius</taxon>
    </lineage>
</organism>
<keyword evidence="9" id="KW-0395">Inflammatory response</keyword>
<keyword evidence="11" id="KW-0497">Mitogen</keyword>
<keyword evidence="5" id="KW-0963">Cytoplasm</keyword>
<dbReference type="GeneTree" id="ENSGT00950000182943"/>